<dbReference type="Gene3D" id="1.10.510.10">
    <property type="entry name" value="Transferase(Phosphotransferase) domain 1"/>
    <property type="match status" value="1"/>
</dbReference>
<evidence type="ECO:0000313" key="9">
    <source>
        <dbReference type="EMBL" id="UUY03004.1"/>
    </source>
</evidence>
<feature type="domain" description="Protein kinase" evidence="8">
    <location>
        <begin position="7"/>
        <end position="267"/>
    </location>
</feature>
<keyword evidence="5 9" id="KW-0418">Kinase</keyword>
<dbReference type="CDD" id="cd14014">
    <property type="entry name" value="STKc_PknB_like"/>
    <property type="match status" value="1"/>
</dbReference>
<dbReference type="InterPro" id="IPR017441">
    <property type="entry name" value="Protein_kinase_ATP_BS"/>
</dbReference>
<dbReference type="InterPro" id="IPR003018">
    <property type="entry name" value="GAF"/>
</dbReference>
<gene>
    <name evidence="9" type="ORF">LRS13_20345</name>
</gene>
<dbReference type="EC" id="2.7.11.1" evidence="1"/>
<dbReference type="GO" id="GO:0016301">
    <property type="term" value="F:kinase activity"/>
    <property type="evidence" value="ECO:0007669"/>
    <property type="project" value="UniProtKB-KW"/>
</dbReference>
<dbReference type="PROSITE" id="PS00107">
    <property type="entry name" value="PROTEIN_KINASE_ATP"/>
    <property type="match status" value="1"/>
</dbReference>
<dbReference type="SUPFAM" id="SSF56112">
    <property type="entry name" value="Protein kinase-like (PK-like)"/>
    <property type="match status" value="1"/>
</dbReference>
<evidence type="ECO:0000256" key="1">
    <source>
        <dbReference type="ARBA" id="ARBA00012513"/>
    </source>
</evidence>
<reference evidence="10" key="1">
    <citation type="submission" date="2021-11" db="EMBL/GenBank/DDBJ databases">
        <title>Cultivation dependent microbiological survey of springs from the worlds oldest radium mine currently devoted to the extraction of radon-saturated water.</title>
        <authorList>
            <person name="Kapinusova G."/>
            <person name="Smrhova T."/>
            <person name="Strejcek M."/>
            <person name="Suman J."/>
            <person name="Jani K."/>
            <person name="Pajer P."/>
            <person name="Uhlik O."/>
        </authorList>
    </citation>
    <scope>NUCLEOTIDE SEQUENCE [LARGE SCALE GENOMIC DNA]</scope>
    <source>
        <strain evidence="10">J379</strain>
    </source>
</reference>
<evidence type="ECO:0000259" key="8">
    <source>
        <dbReference type="PROSITE" id="PS50011"/>
    </source>
</evidence>
<evidence type="ECO:0000256" key="6">
    <source>
        <dbReference type="ARBA" id="ARBA00022840"/>
    </source>
</evidence>
<dbReference type="InterPro" id="IPR029016">
    <property type="entry name" value="GAF-like_dom_sf"/>
</dbReference>
<dbReference type="EMBL" id="CP088295">
    <property type="protein sequence ID" value="UUY03004.1"/>
    <property type="molecule type" value="Genomic_DNA"/>
</dbReference>
<dbReference type="Proteomes" id="UP001058860">
    <property type="component" value="Chromosome"/>
</dbReference>
<evidence type="ECO:0000256" key="4">
    <source>
        <dbReference type="ARBA" id="ARBA00022741"/>
    </source>
</evidence>
<sequence length="416" mass="43583">MLLGGRYELGQPIGAGAMGTVHRARDQETGRDVAVKRVSDPRHARRLEIEARVLARLCHPRVVEYLDHVVDDRGVHLVMALVEGDDLAAVIRRDGSPGLGLGASLDFGVQAGEALHYIHGEHTIHRDVKPENLLLSADGLVLVDFGIAREDLDGTGTMAVGSPGFMAPESLTGEATTRTDVFGLAATVWAMLHGRPPRIGEKARVPGGTLPPEIAEALDDALDPDPARRTVDVAEFLERLGRPLDGSAGRPLTLVIETERGAAEPLAALTRASAAVLDAAAVSIAVADPVDGALVYRAAWGAGADEVLGLRLAHGVGLAGAVHVDGRPVCVGDCRSDPRFAADAADRTGYIPHTMLVVPLRARGEVVGVLSALDRRDGAPFDADDERRAEALAELTVALPGAVPRSATAPTGTVRL</sequence>
<name>A0ABY5PEB3_9ACTN</name>
<evidence type="ECO:0000256" key="7">
    <source>
        <dbReference type="PROSITE-ProRule" id="PRU10141"/>
    </source>
</evidence>
<dbReference type="Gene3D" id="3.30.450.40">
    <property type="match status" value="1"/>
</dbReference>
<keyword evidence="3" id="KW-0808">Transferase</keyword>
<evidence type="ECO:0000313" key="10">
    <source>
        <dbReference type="Proteomes" id="UP001058860"/>
    </source>
</evidence>
<dbReference type="SMART" id="SM00220">
    <property type="entry name" value="S_TKc"/>
    <property type="match status" value="1"/>
</dbReference>
<keyword evidence="10" id="KW-1185">Reference proteome</keyword>
<feature type="binding site" evidence="7">
    <location>
        <position position="36"/>
    </location>
    <ligand>
        <name>ATP</name>
        <dbReference type="ChEBI" id="CHEBI:30616"/>
    </ligand>
</feature>
<proteinExistence type="predicted"/>
<dbReference type="PANTHER" id="PTHR43289">
    <property type="entry name" value="MITOGEN-ACTIVATED PROTEIN KINASE KINASE KINASE 20-RELATED"/>
    <property type="match status" value="1"/>
</dbReference>
<dbReference type="SUPFAM" id="SSF55781">
    <property type="entry name" value="GAF domain-like"/>
    <property type="match status" value="1"/>
</dbReference>
<dbReference type="PROSITE" id="PS50011">
    <property type="entry name" value="PROTEIN_KINASE_DOM"/>
    <property type="match status" value="1"/>
</dbReference>
<dbReference type="InterPro" id="IPR000719">
    <property type="entry name" value="Prot_kinase_dom"/>
</dbReference>
<dbReference type="RefSeq" id="WP_353863521.1">
    <property type="nucleotide sequence ID" value="NZ_CP088295.1"/>
</dbReference>
<keyword evidence="4 7" id="KW-0547">Nucleotide-binding</keyword>
<dbReference type="PANTHER" id="PTHR43289:SF6">
    <property type="entry name" value="SERINE_THREONINE-PROTEIN KINASE NEKL-3"/>
    <property type="match status" value="1"/>
</dbReference>
<evidence type="ECO:0000256" key="2">
    <source>
        <dbReference type="ARBA" id="ARBA00022527"/>
    </source>
</evidence>
<dbReference type="InterPro" id="IPR011009">
    <property type="entry name" value="Kinase-like_dom_sf"/>
</dbReference>
<dbReference type="SMART" id="SM00065">
    <property type="entry name" value="GAF"/>
    <property type="match status" value="1"/>
</dbReference>
<evidence type="ECO:0000256" key="5">
    <source>
        <dbReference type="ARBA" id="ARBA00022777"/>
    </source>
</evidence>
<organism evidence="9 10">
    <name type="scientific">Svornostia abyssi</name>
    <dbReference type="NCBI Taxonomy" id="2898438"/>
    <lineage>
        <taxon>Bacteria</taxon>
        <taxon>Bacillati</taxon>
        <taxon>Actinomycetota</taxon>
        <taxon>Thermoleophilia</taxon>
        <taxon>Solirubrobacterales</taxon>
        <taxon>Baekduiaceae</taxon>
        <taxon>Svornostia</taxon>
    </lineage>
</organism>
<keyword evidence="6 7" id="KW-0067">ATP-binding</keyword>
<accession>A0ABY5PEB3</accession>
<keyword evidence="2" id="KW-0723">Serine/threonine-protein kinase</keyword>
<dbReference type="Pfam" id="PF01590">
    <property type="entry name" value="GAF"/>
    <property type="match status" value="1"/>
</dbReference>
<protein>
    <recommendedName>
        <fullName evidence="1">non-specific serine/threonine protein kinase</fullName>
        <ecNumber evidence="1">2.7.11.1</ecNumber>
    </recommendedName>
</protein>
<evidence type="ECO:0000256" key="3">
    <source>
        <dbReference type="ARBA" id="ARBA00022679"/>
    </source>
</evidence>
<dbReference type="Pfam" id="PF00069">
    <property type="entry name" value="Pkinase"/>
    <property type="match status" value="1"/>
</dbReference>